<evidence type="ECO:0000256" key="2">
    <source>
        <dbReference type="ARBA" id="ARBA00003690"/>
    </source>
</evidence>
<dbReference type="Gene3D" id="1.10.630.10">
    <property type="entry name" value="Cytochrome P450"/>
    <property type="match status" value="1"/>
</dbReference>
<dbReference type="InterPro" id="IPR050196">
    <property type="entry name" value="Cytochrome_P450_Monoox"/>
</dbReference>
<dbReference type="CDD" id="cd20628">
    <property type="entry name" value="CYP4"/>
    <property type="match status" value="1"/>
</dbReference>
<proteinExistence type="inferred from homology"/>
<sequence length="511" mass="59354">MITTLLLWIVLAASIHYVFLHYVKYGKVNQIPGPMALPLFGNVLSIMGTTHDIWMYIRKMSQEHFPIYSIWTLTYPFLNIVHPNDIETLIGNPKFTYKGLQYQFMLPWLGSGLLTSYGAMWQTRRKMLTPAFHFNVLQQFVEILIEQGEGFVQTLKNEKGPVVKDLWQLMSEHTLNIICETAMGVSLKDKEKEFQLKYRSAVSQMAQFPIYRVTKPWYGFDTTFNHSPAGWKHNKLLKILHGFTSKIINERKQYHKQTNYRYITGFDDKPYKMENDIEDGGRKKRLAMLDLLIAAHRNNQIDDVGIRDEVETFMFKGHDTTAMCFCYTLMLLAEHPEIQDRVRAEVKVVMEQNGGKWNISAVQQLSYLERCIKESLRLYPVVSAIGRSTEENIKLNNYEVPPNTTVNVHIFDTHRNPQHWPNPNDFDPDRFLPENSVGRHSYSYIPFSAGPRNCIGQKFAMLELKITLAMLLSNFSLEPVDYLKDVKFCLDMVLRPSDSIRCKIIPLDVTT</sequence>
<evidence type="ECO:0000256" key="9">
    <source>
        <dbReference type="RuleBase" id="RU000461"/>
    </source>
</evidence>
<evidence type="ECO:0000256" key="1">
    <source>
        <dbReference type="ARBA" id="ARBA00001971"/>
    </source>
</evidence>
<dbReference type="InterPro" id="IPR017972">
    <property type="entry name" value="Cyt_P450_CS"/>
</dbReference>
<evidence type="ECO:0000256" key="7">
    <source>
        <dbReference type="ARBA" id="ARBA00023004"/>
    </source>
</evidence>
<keyword evidence="6 9" id="KW-0560">Oxidoreductase</keyword>
<name>A0ABP1NI18_XYLVO</name>
<evidence type="ECO:0000256" key="8">
    <source>
        <dbReference type="ARBA" id="ARBA00023033"/>
    </source>
</evidence>
<comment type="caution">
    <text evidence="11">The sequence shown here is derived from an EMBL/GenBank/DDBJ whole genome shotgun (WGS) entry which is preliminary data.</text>
</comment>
<protein>
    <recommendedName>
        <fullName evidence="13">Cytochrome P450</fullName>
    </recommendedName>
</protein>
<evidence type="ECO:0000256" key="10">
    <source>
        <dbReference type="SAM" id="Phobius"/>
    </source>
</evidence>
<dbReference type="PANTHER" id="PTHR24291:SF105">
    <property type="entry name" value="CYTOCHROME P450 4P1-RELATED"/>
    <property type="match status" value="1"/>
</dbReference>
<evidence type="ECO:0008006" key="13">
    <source>
        <dbReference type="Google" id="ProtNLM"/>
    </source>
</evidence>
<accession>A0ABP1NI18</accession>
<dbReference type="PANTHER" id="PTHR24291">
    <property type="entry name" value="CYTOCHROME P450 FAMILY 4"/>
    <property type="match status" value="1"/>
</dbReference>
<dbReference type="InterPro" id="IPR002401">
    <property type="entry name" value="Cyt_P450_E_grp-I"/>
</dbReference>
<reference evidence="11 12" key="1">
    <citation type="submission" date="2024-08" db="EMBL/GenBank/DDBJ databases">
        <authorList>
            <person name="Will J Nash"/>
            <person name="Angela Man"/>
            <person name="Seanna McTaggart"/>
            <person name="Kendall Baker"/>
            <person name="Tom Barker"/>
            <person name="Leah Catchpole"/>
            <person name="Alex Durrant"/>
            <person name="Karim Gharbi"/>
            <person name="Naomi Irish"/>
            <person name="Gemy Kaithakottil"/>
            <person name="Debby Ku"/>
            <person name="Aaliyah Providence"/>
            <person name="Felix Shaw"/>
            <person name="David Swarbreck"/>
            <person name="Chris Watkins"/>
            <person name="Ann M. McCartney"/>
            <person name="Giulio Formenti"/>
            <person name="Alice Mouton"/>
            <person name="Noel Vella"/>
            <person name="Bjorn M von Reumont"/>
            <person name="Adriana Vella"/>
            <person name="Wilfried Haerty"/>
        </authorList>
    </citation>
    <scope>NUCLEOTIDE SEQUENCE [LARGE SCALE GENOMIC DNA]</scope>
</reference>
<dbReference type="PRINTS" id="PR00463">
    <property type="entry name" value="EP450I"/>
</dbReference>
<dbReference type="PRINTS" id="PR00385">
    <property type="entry name" value="P450"/>
</dbReference>
<comment type="function">
    <text evidence="2">May be involved in the metabolism of insect hormones and in the breakdown of synthetic insecticides.</text>
</comment>
<dbReference type="InterPro" id="IPR001128">
    <property type="entry name" value="Cyt_P450"/>
</dbReference>
<evidence type="ECO:0000256" key="3">
    <source>
        <dbReference type="ARBA" id="ARBA00010617"/>
    </source>
</evidence>
<keyword evidence="7 9" id="KW-0408">Iron</keyword>
<dbReference type="EMBL" id="CAXAJV020001290">
    <property type="protein sequence ID" value="CAL7940655.1"/>
    <property type="molecule type" value="Genomic_DNA"/>
</dbReference>
<dbReference type="SUPFAM" id="SSF48264">
    <property type="entry name" value="Cytochrome P450"/>
    <property type="match status" value="1"/>
</dbReference>
<keyword evidence="8 9" id="KW-0503">Monooxygenase</keyword>
<keyword evidence="4 9" id="KW-0349">Heme</keyword>
<keyword evidence="10" id="KW-0812">Transmembrane</keyword>
<evidence type="ECO:0000256" key="4">
    <source>
        <dbReference type="ARBA" id="ARBA00022617"/>
    </source>
</evidence>
<evidence type="ECO:0000313" key="12">
    <source>
        <dbReference type="Proteomes" id="UP001642520"/>
    </source>
</evidence>
<evidence type="ECO:0000313" key="11">
    <source>
        <dbReference type="EMBL" id="CAL7940655.1"/>
    </source>
</evidence>
<dbReference type="Pfam" id="PF00067">
    <property type="entry name" value="p450"/>
    <property type="match status" value="1"/>
</dbReference>
<keyword evidence="12" id="KW-1185">Reference proteome</keyword>
<dbReference type="PROSITE" id="PS00086">
    <property type="entry name" value="CYTOCHROME_P450"/>
    <property type="match status" value="1"/>
</dbReference>
<keyword evidence="5 9" id="KW-0479">Metal-binding</keyword>
<feature type="transmembrane region" description="Helical" evidence="10">
    <location>
        <begin position="36"/>
        <end position="57"/>
    </location>
</feature>
<comment type="similarity">
    <text evidence="3 9">Belongs to the cytochrome P450 family.</text>
</comment>
<dbReference type="Proteomes" id="UP001642520">
    <property type="component" value="Unassembled WGS sequence"/>
</dbReference>
<evidence type="ECO:0000256" key="5">
    <source>
        <dbReference type="ARBA" id="ARBA00022723"/>
    </source>
</evidence>
<dbReference type="InterPro" id="IPR036396">
    <property type="entry name" value="Cyt_P450_sf"/>
</dbReference>
<gene>
    <name evidence="11" type="ORF">XYLVIOL_LOCUS4596</name>
</gene>
<keyword evidence="10" id="KW-0472">Membrane</keyword>
<comment type="cofactor">
    <cofactor evidence="1">
        <name>heme</name>
        <dbReference type="ChEBI" id="CHEBI:30413"/>
    </cofactor>
</comment>
<organism evidence="11 12">
    <name type="scientific">Xylocopa violacea</name>
    <name type="common">Violet carpenter bee</name>
    <name type="synonym">Apis violacea</name>
    <dbReference type="NCBI Taxonomy" id="135666"/>
    <lineage>
        <taxon>Eukaryota</taxon>
        <taxon>Metazoa</taxon>
        <taxon>Ecdysozoa</taxon>
        <taxon>Arthropoda</taxon>
        <taxon>Hexapoda</taxon>
        <taxon>Insecta</taxon>
        <taxon>Pterygota</taxon>
        <taxon>Neoptera</taxon>
        <taxon>Endopterygota</taxon>
        <taxon>Hymenoptera</taxon>
        <taxon>Apocrita</taxon>
        <taxon>Aculeata</taxon>
        <taxon>Apoidea</taxon>
        <taxon>Anthophila</taxon>
        <taxon>Apidae</taxon>
        <taxon>Xylocopa</taxon>
        <taxon>Xylocopa</taxon>
    </lineage>
</organism>
<keyword evidence="10" id="KW-1133">Transmembrane helix</keyword>
<evidence type="ECO:0000256" key="6">
    <source>
        <dbReference type="ARBA" id="ARBA00023002"/>
    </source>
</evidence>